<reference evidence="2" key="1">
    <citation type="submission" date="2011-04" db="EMBL/GenBank/DDBJ databases">
        <title>The complete genome of Porphyromonas asaccharolytica DSM 20707.</title>
        <authorList>
            <person name="Lucas S."/>
            <person name="Han J."/>
            <person name="Lapidus A."/>
            <person name="Bruce D."/>
            <person name="Goodwin L."/>
            <person name="Pitluck S."/>
            <person name="Peters L."/>
            <person name="Kyrpides N."/>
            <person name="Mavromatis K."/>
            <person name="Ivanova N."/>
            <person name="Ovchinnikova G."/>
            <person name="Pagani I."/>
            <person name="Lu M."/>
            <person name="Detter J.C."/>
            <person name="Tapia R."/>
            <person name="Han C."/>
            <person name="Land M."/>
            <person name="Hauser L."/>
            <person name="Markowitz V."/>
            <person name="Cheng J.-F."/>
            <person name="Hugenholtz P."/>
            <person name="Woyke T."/>
            <person name="Wu D."/>
            <person name="Gronow S."/>
            <person name="Wellnitz S."/>
            <person name="Brambilla E."/>
            <person name="Klenk H.-P."/>
            <person name="Eisen J.A."/>
        </authorList>
    </citation>
    <scope>NUCLEOTIDE SEQUENCE [LARGE SCALE GENOMIC DNA]</scope>
    <source>
        <strain evidence="2">ATCC 25260 / DSM 20707 / VPI 4198</strain>
    </source>
</reference>
<dbReference type="STRING" id="879243.Poras_0540"/>
<accession>F4KNT5</accession>
<protein>
    <recommendedName>
        <fullName evidence="3">DUF4835 domain-containing protein</fullName>
    </recommendedName>
</protein>
<dbReference type="EMBL" id="CP002689">
    <property type="protein sequence ID" value="AEE12493.1"/>
    <property type="molecule type" value="Genomic_DNA"/>
</dbReference>
<dbReference type="eggNOG" id="ENOG502Z7MQ">
    <property type="taxonomic scope" value="Bacteria"/>
</dbReference>
<proteinExistence type="predicted"/>
<dbReference type="Pfam" id="PF16119">
    <property type="entry name" value="DUF4835"/>
    <property type="match status" value="1"/>
</dbReference>
<dbReference type="KEGG" id="pah:Poras_0540"/>
<evidence type="ECO:0008006" key="3">
    <source>
        <dbReference type="Google" id="ProtNLM"/>
    </source>
</evidence>
<dbReference type="AlphaFoldDB" id="F4KNT5"/>
<keyword evidence="2" id="KW-1185">Reference proteome</keyword>
<dbReference type="Proteomes" id="UP000006545">
    <property type="component" value="Chromosome"/>
</dbReference>
<sequence>MKLDQMKRFFLALVRLLQRSTGSQSCLQDCPDFAERMKRKALRVRSEGSIHPYVTEAESRKQRRDSLLCNSLLVALLLWLPAQQSQAQELNARVTVNVDRLGSSADQAIVSDLTQQLTEMINQTRWTNATFSPMERIECAWGLNLVSVSDDGLYTAELSISAQRPVYGASYTTPLLVHLDRELNFQYAPYQPLVYAPTQIDNNLVATVAFYAYLILALDFDSFAPLGGDYAARQMQQLVATAQQMMDWSGWKAYASDNNRYAISQAYNDPAHQPWRNYWYQYHRQGLDLLTSNLRRGYTNILEQLSLLEETWQANSLSPLLQIFAQTKLDELPLLVEGAPQESRMAAYKTLSKIYPTEDSKLSALKK</sequence>
<evidence type="ECO:0000313" key="1">
    <source>
        <dbReference type="EMBL" id="AEE12493.1"/>
    </source>
</evidence>
<gene>
    <name evidence="1" type="ordered locus">Poras_0540</name>
</gene>
<dbReference type="HOGENOM" id="CLU_080414_0_0_10"/>
<evidence type="ECO:0000313" key="2">
    <source>
        <dbReference type="Proteomes" id="UP000006545"/>
    </source>
</evidence>
<name>F4KNT5_PORAD</name>
<organism evidence="1 2">
    <name type="scientific">Porphyromonas asaccharolytica (strain ATCC 25260 / DSM 20707 / BCRC 10618 / CCUG 7834 / JCM 6326 / LMG 13178 / VPI 4198 / B440)</name>
    <name type="common">Bacteroides asaccharolyticus</name>
    <dbReference type="NCBI Taxonomy" id="879243"/>
    <lineage>
        <taxon>Bacteria</taxon>
        <taxon>Pseudomonadati</taxon>
        <taxon>Bacteroidota</taxon>
        <taxon>Bacteroidia</taxon>
        <taxon>Bacteroidales</taxon>
        <taxon>Porphyromonadaceae</taxon>
        <taxon>Porphyromonas</taxon>
    </lineage>
</organism>
<dbReference type="InterPro" id="IPR032274">
    <property type="entry name" value="DUF4835"/>
</dbReference>